<reference evidence="4" key="1">
    <citation type="submission" date="2022-06" db="EMBL/GenBank/DDBJ databases">
        <title>Isolation and Genomics of Futiania mangrovii gen. nov., sp. nov., a Rare and Metabolically-versatile member in the Class Alphaproteobacteria.</title>
        <authorList>
            <person name="Liu L."/>
            <person name="Huang W.-C."/>
            <person name="Pan J."/>
            <person name="Li J."/>
            <person name="Huang Y."/>
            <person name="Du H."/>
            <person name="Liu Y."/>
            <person name="Li M."/>
        </authorList>
    </citation>
    <scope>NUCLEOTIDE SEQUENCE</scope>
    <source>
        <strain evidence="4">FT118</strain>
    </source>
</reference>
<feature type="chain" id="PRO_5039905303" description="PEP-CTERM sorting domain-containing protein" evidence="3">
    <location>
        <begin position="30"/>
        <end position="297"/>
    </location>
</feature>
<feature type="compositionally biased region" description="Gly residues" evidence="1">
    <location>
        <begin position="225"/>
        <end position="263"/>
    </location>
</feature>
<evidence type="ECO:0000256" key="2">
    <source>
        <dbReference type="SAM" id="Phobius"/>
    </source>
</evidence>
<keyword evidence="3" id="KW-0732">Signal</keyword>
<dbReference type="EMBL" id="JAMZFT010000001">
    <property type="protein sequence ID" value="MCP1335623.1"/>
    <property type="molecule type" value="Genomic_DNA"/>
</dbReference>
<dbReference type="RefSeq" id="WP_269331561.1">
    <property type="nucleotide sequence ID" value="NZ_JAMZFT010000001.1"/>
</dbReference>
<keyword evidence="2" id="KW-0812">Transmembrane</keyword>
<evidence type="ECO:0000313" key="5">
    <source>
        <dbReference type="Proteomes" id="UP001055804"/>
    </source>
</evidence>
<proteinExistence type="predicted"/>
<evidence type="ECO:0008006" key="6">
    <source>
        <dbReference type="Google" id="ProtNLM"/>
    </source>
</evidence>
<evidence type="ECO:0000256" key="3">
    <source>
        <dbReference type="SAM" id="SignalP"/>
    </source>
</evidence>
<protein>
    <recommendedName>
        <fullName evidence="6">PEP-CTERM sorting domain-containing protein</fullName>
    </recommendedName>
</protein>
<keyword evidence="2" id="KW-0472">Membrane</keyword>
<feature type="region of interest" description="Disordered" evidence="1">
    <location>
        <begin position="220"/>
        <end position="267"/>
    </location>
</feature>
<name>A0A9J6PG90_9PROT</name>
<comment type="caution">
    <text evidence="4">The sequence shown here is derived from an EMBL/GenBank/DDBJ whole genome shotgun (WGS) entry which is preliminary data.</text>
</comment>
<accession>A0A9J6PG90</accession>
<dbReference type="Proteomes" id="UP001055804">
    <property type="component" value="Unassembled WGS sequence"/>
</dbReference>
<organism evidence="4 5">
    <name type="scientific">Futiania mangrovi</name>
    <dbReference type="NCBI Taxonomy" id="2959716"/>
    <lineage>
        <taxon>Bacteria</taxon>
        <taxon>Pseudomonadati</taxon>
        <taxon>Pseudomonadota</taxon>
        <taxon>Alphaproteobacteria</taxon>
        <taxon>Futianiales</taxon>
        <taxon>Futianiaceae</taxon>
        <taxon>Futiania</taxon>
    </lineage>
</organism>
<evidence type="ECO:0000313" key="4">
    <source>
        <dbReference type="EMBL" id="MCP1335623.1"/>
    </source>
</evidence>
<feature type="transmembrane region" description="Helical" evidence="2">
    <location>
        <begin position="268"/>
        <end position="289"/>
    </location>
</feature>
<keyword evidence="2" id="KW-1133">Transmembrane helix</keyword>
<evidence type="ECO:0000256" key="1">
    <source>
        <dbReference type="SAM" id="MobiDB-lite"/>
    </source>
</evidence>
<feature type="signal peptide" evidence="3">
    <location>
        <begin position="1"/>
        <end position="29"/>
    </location>
</feature>
<dbReference type="AlphaFoldDB" id="A0A9J6PG90"/>
<keyword evidence="5" id="KW-1185">Reference proteome</keyword>
<sequence length="297" mass="30371">MPTSSQILPRIAAAAAFAALAGAATGASATIYSFEDSSGRWTGGGILTESFSASYDTDRQRLDFSATVNGSASHATADGFWLVLSDGPNPKTHVNEYAILYGDAVNNRLTAYVYDGVNSADSYRDVRRYITSYSGVLDYTDLGDGRSSFSVSGLDVSTINNYTPWFGGTNDWDGVAFGEQIGVWFHPAMMESLTYACTLLVKFSHEVQGWYDFAGQPTVSSSTSTGGGSTGAGSTGGSSMGGNSTGGGSTGGSSGTGTTGGSSGATPVPAPATVSLLLVGMLGLAAFSVRGRRADTA</sequence>
<gene>
    <name evidence="4" type="ORF">NJQ99_04305</name>
</gene>